<dbReference type="GO" id="GO:0005634">
    <property type="term" value="C:nucleus"/>
    <property type="evidence" value="ECO:0007669"/>
    <property type="project" value="TreeGrafter"/>
</dbReference>
<evidence type="ECO:0000256" key="5">
    <source>
        <dbReference type="PROSITE-ProRule" id="PRU00322"/>
    </source>
</evidence>
<dbReference type="PROSITE" id="PS51397">
    <property type="entry name" value="WLM"/>
    <property type="match status" value="1"/>
</dbReference>
<dbReference type="PROSITE" id="PS01358">
    <property type="entry name" value="ZF_RANBP2_1"/>
    <property type="match status" value="2"/>
</dbReference>
<feature type="compositionally biased region" description="Polar residues" evidence="6">
    <location>
        <begin position="334"/>
        <end position="344"/>
    </location>
</feature>
<dbReference type="Gene3D" id="2.30.30.380">
    <property type="entry name" value="Zn-finger domain of Sec23/24"/>
    <property type="match status" value="1"/>
</dbReference>
<dbReference type="Pfam" id="PF00013">
    <property type="entry name" value="KH_1"/>
    <property type="match status" value="4"/>
</dbReference>
<evidence type="ECO:0000313" key="10">
    <source>
        <dbReference type="Proteomes" id="UP000701853"/>
    </source>
</evidence>
<dbReference type="OrthoDB" id="261960at2759"/>
<dbReference type="Proteomes" id="UP000701853">
    <property type="component" value="Chromosome 6"/>
</dbReference>
<dbReference type="GO" id="GO:0003723">
    <property type="term" value="F:RNA binding"/>
    <property type="evidence" value="ECO:0007669"/>
    <property type="project" value="UniProtKB-UniRule"/>
</dbReference>
<dbReference type="InterPro" id="IPR036443">
    <property type="entry name" value="Znf_RanBP2_sf"/>
</dbReference>
<dbReference type="SMART" id="SM00547">
    <property type="entry name" value="ZnF_RBZ"/>
    <property type="match status" value="2"/>
</dbReference>
<dbReference type="InterPro" id="IPR013536">
    <property type="entry name" value="WLM_dom"/>
</dbReference>
<dbReference type="CDD" id="cd22513">
    <property type="entry name" value="KH-I_BTR1_rpt1"/>
    <property type="match status" value="1"/>
</dbReference>
<dbReference type="CDD" id="cd22437">
    <property type="entry name" value="KH-I_BTR1_rpt2"/>
    <property type="match status" value="2"/>
</dbReference>
<feature type="region of interest" description="Disordered" evidence="6">
    <location>
        <begin position="327"/>
        <end position="347"/>
    </location>
</feature>
<dbReference type="SUPFAM" id="SSF90209">
    <property type="entry name" value="Ran binding protein zinc finger-like"/>
    <property type="match status" value="1"/>
</dbReference>
<protein>
    <submittedName>
        <fullName evidence="9">Uncharacterized protein</fullName>
    </submittedName>
</protein>
<keyword evidence="3" id="KW-0862">Zinc</keyword>
<evidence type="ECO:0000256" key="6">
    <source>
        <dbReference type="SAM" id="MobiDB-lite"/>
    </source>
</evidence>
<feature type="region of interest" description="Disordered" evidence="6">
    <location>
        <begin position="1"/>
        <end position="31"/>
    </location>
</feature>
<feature type="domain" description="WLM" evidence="8">
    <location>
        <begin position="281"/>
        <end position="495"/>
    </location>
</feature>
<keyword evidence="1" id="KW-0479">Metal-binding</keyword>
<dbReference type="GO" id="GO:0006281">
    <property type="term" value="P:DNA repair"/>
    <property type="evidence" value="ECO:0007669"/>
    <property type="project" value="TreeGrafter"/>
</dbReference>
<name>A0A8J5Z1A3_9ROSI</name>
<keyword evidence="2 5" id="KW-0863">Zinc-finger</keyword>
<feature type="region of interest" description="Disordered" evidence="6">
    <location>
        <begin position="542"/>
        <end position="609"/>
    </location>
</feature>
<dbReference type="PANTHER" id="PTHR46622">
    <property type="entry name" value="DNA-DEPENDENT METALLOPROTEASE WSS1"/>
    <property type="match status" value="1"/>
</dbReference>
<dbReference type="AlphaFoldDB" id="A0A8J5Z1A3"/>
<sequence>MESTESSYVSSPEGARNRSPPPPKSPTSGNVEKPMYIRFLVSNAVAGSVIGKGGSTITEFQSKSGARIQLSRNHETFPGTSDRIIMVSGAIDDILKAMELILAKLFDELNVEDNGDDGPRTKVRLIVPNSSCGSIIGKGGATIKSLIEDSQAGIKISPLDNNFYGLNDRLVTLTGTLDEQMQAIDLILSKLCEDPHYSQAMHAPFSYAATYYSMSNAPNGTGGKFPNHKEDRSNSIMIGVQDEYIGLVLGRGGRNIMEISQVSGARIKISDRGDFMSGTTDRKVTITGSQRAIHQAECMILQKENEFGGFAQGLGNQSIEEETWRRRSQKNLRENSQTSSTHYAPNNPALLGLNVGAGIHVKIRLRRPNRDWDFYPFDQVLDTMLHELCHNAHGPHNASFYKLWDELRKECEELMSKGITGTGEGFDLPGRRLGGFSRQPPLSSLRQTALAAAENRARLGSLLPSGPKRLGGDSTIRDALSPIQAAAMAAERRLQDDIWCGSHCSEIAGDEESCADTLQDHLDLDQGGERLSINDVSSRHAFGGTSLKRSRGQDKPESSFVDLTTPPVSRSSINEGAKSPKRSCKSNNIIPHQSSSSATSSAPMLNDDSPENQGVTAVWECQSCTLLNPPLAPICKLCYTERPRDIGTKYKFWSCKFCTLENCVKLDKCSACDQWRYSRGAPISTPAPNRKKYCSIPILKIIRGTFPATSDRIIMVPGAIDDILKAMELILAKLFNELNFEDNEDVGPRTKVRLIVPNSSCGSIIGKGGATIKSLIEDSQAGIKISPLDNNFYGLNDRLVTLTGTLEEQMQAIDLILSKLCEDPHYSQATHAPISYAATYYSMSYAPNGTGGSFQITRRIVATPSRLVFRMSILGWFLGVVEVSGARIKISDQGDFMSGTTEAERPCRENLLNIGFDWLF</sequence>
<dbReference type="PROSITE" id="PS50084">
    <property type="entry name" value="KH_TYPE_1"/>
    <property type="match status" value="4"/>
</dbReference>
<evidence type="ECO:0000256" key="3">
    <source>
        <dbReference type="ARBA" id="ARBA00022833"/>
    </source>
</evidence>
<feature type="compositionally biased region" description="Polar residues" evidence="6">
    <location>
        <begin position="1"/>
        <end position="10"/>
    </location>
</feature>
<evidence type="ECO:0000256" key="4">
    <source>
        <dbReference type="PROSITE-ProRule" id="PRU00117"/>
    </source>
</evidence>
<comment type="caution">
    <text evidence="9">The sequence shown here is derived from an EMBL/GenBank/DDBJ whole genome shotgun (WGS) entry which is preliminary data.</text>
</comment>
<evidence type="ECO:0000256" key="1">
    <source>
        <dbReference type="ARBA" id="ARBA00022723"/>
    </source>
</evidence>
<dbReference type="InterPro" id="IPR001876">
    <property type="entry name" value="Znf_RanBP2"/>
</dbReference>
<dbReference type="InterPro" id="IPR004088">
    <property type="entry name" value="KH_dom_type_1"/>
</dbReference>
<dbReference type="PROSITE" id="PS50199">
    <property type="entry name" value="ZF_RANBP2_2"/>
    <property type="match status" value="1"/>
</dbReference>
<dbReference type="InterPro" id="IPR036612">
    <property type="entry name" value="KH_dom_type_1_sf"/>
</dbReference>
<organism evidence="9 10">
    <name type="scientific">Gossypium anomalum</name>
    <dbReference type="NCBI Taxonomy" id="47600"/>
    <lineage>
        <taxon>Eukaryota</taxon>
        <taxon>Viridiplantae</taxon>
        <taxon>Streptophyta</taxon>
        <taxon>Embryophyta</taxon>
        <taxon>Tracheophyta</taxon>
        <taxon>Spermatophyta</taxon>
        <taxon>Magnoliopsida</taxon>
        <taxon>eudicotyledons</taxon>
        <taxon>Gunneridae</taxon>
        <taxon>Pentapetalae</taxon>
        <taxon>rosids</taxon>
        <taxon>malvids</taxon>
        <taxon>Malvales</taxon>
        <taxon>Malvaceae</taxon>
        <taxon>Malvoideae</taxon>
        <taxon>Gossypium</taxon>
    </lineage>
</organism>
<evidence type="ECO:0000259" key="7">
    <source>
        <dbReference type="PROSITE" id="PS50199"/>
    </source>
</evidence>
<dbReference type="GO" id="GO:0008270">
    <property type="term" value="F:zinc ion binding"/>
    <property type="evidence" value="ECO:0007669"/>
    <property type="project" value="UniProtKB-KW"/>
</dbReference>
<dbReference type="InterPro" id="IPR053000">
    <property type="entry name" value="WSS1-like_metalloprotease"/>
</dbReference>
<proteinExistence type="predicted"/>
<dbReference type="Gene3D" id="3.30.1370.10">
    <property type="entry name" value="K Homology domain, type 1"/>
    <property type="match status" value="4"/>
</dbReference>
<dbReference type="EMBL" id="JAHUZN010000006">
    <property type="protein sequence ID" value="KAG8490317.1"/>
    <property type="molecule type" value="Genomic_DNA"/>
</dbReference>
<evidence type="ECO:0000256" key="2">
    <source>
        <dbReference type="ARBA" id="ARBA00022771"/>
    </source>
</evidence>
<feature type="domain" description="RanBP2-type" evidence="7">
    <location>
        <begin position="612"/>
        <end position="644"/>
    </location>
</feature>
<dbReference type="Pfam" id="PF08325">
    <property type="entry name" value="WLM"/>
    <property type="match status" value="1"/>
</dbReference>
<dbReference type="SUPFAM" id="SSF54791">
    <property type="entry name" value="Eukaryotic type KH-domain (KH-domain type I)"/>
    <property type="match status" value="4"/>
</dbReference>
<evidence type="ECO:0000259" key="8">
    <source>
        <dbReference type="PROSITE" id="PS51397"/>
    </source>
</evidence>
<dbReference type="GO" id="GO:0008237">
    <property type="term" value="F:metallopeptidase activity"/>
    <property type="evidence" value="ECO:0007669"/>
    <property type="project" value="TreeGrafter"/>
</dbReference>
<keyword evidence="4" id="KW-0694">RNA-binding</keyword>
<dbReference type="SMART" id="SM00322">
    <property type="entry name" value="KH"/>
    <property type="match status" value="4"/>
</dbReference>
<gene>
    <name evidence="9" type="ORF">CXB51_015582</name>
</gene>
<accession>A0A8J5Z1A3</accession>
<reference evidence="9 10" key="1">
    <citation type="journal article" date="2021" name="bioRxiv">
        <title>The Gossypium anomalum genome as a resource for cotton improvement and evolutionary analysis of hybrid incompatibility.</title>
        <authorList>
            <person name="Grover C.E."/>
            <person name="Yuan D."/>
            <person name="Arick M.A."/>
            <person name="Miller E.R."/>
            <person name="Hu G."/>
            <person name="Peterson D.G."/>
            <person name="Wendel J.F."/>
            <person name="Udall J.A."/>
        </authorList>
    </citation>
    <scope>NUCLEOTIDE SEQUENCE [LARGE SCALE GENOMIC DNA]</scope>
    <source>
        <strain evidence="9">JFW-Udall</strain>
        <tissue evidence="9">Leaf</tissue>
    </source>
</reference>
<dbReference type="InterPro" id="IPR004087">
    <property type="entry name" value="KH_dom"/>
</dbReference>
<keyword evidence="10" id="KW-1185">Reference proteome</keyword>
<dbReference type="PANTHER" id="PTHR46622:SF3">
    <property type="entry name" value="ZINC ION BINDING PROTEIN"/>
    <property type="match status" value="1"/>
</dbReference>
<evidence type="ECO:0000313" key="9">
    <source>
        <dbReference type="EMBL" id="KAG8490317.1"/>
    </source>
</evidence>